<proteinExistence type="predicted"/>
<evidence type="ECO:0000256" key="2">
    <source>
        <dbReference type="ARBA" id="ARBA00022977"/>
    </source>
</evidence>
<comment type="caution">
    <text evidence="4">The sequence shown here is derived from an EMBL/GenBank/DDBJ whole genome shotgun (WGS) entry which is preliminary data.</text>
</comment>
<dbReference type="EMBL" id="VSSQ01000150">
    <property type="protein sequence ID" value="MPL81437.1"/>
    <property type="molecule type" value="Genomic_DNA"/>
</dbReference>
<keyword evidence="2" id="KW-0784">Thiamine biosynthesis</keyword>
<evidence type="ECO:0000313" key="4">
    <source>
        <dbReference type="EMBL" id="MPL81437.1"/>
    </source>
</evidence>
<dbReference type="GO" id="GO:0005737">
    <property type="term" value="C:cytoplasm"/>
    <property type="evidence" value="ECO:0007669"/>
    <property type="project" value="TreeGrafter"/>
</dbReference>
<protein>
    <submittedName>
        <fullName evidence="4">Thiamine-phosphate synthase</fullName>
        <ecNumber evidence="4">2.5.1.3</ecNumber>
    </submittedName>
</protein>
<dbReference type="InterPro" id="IPR036206">
    <property type="entry name" value="ThiamineP_synth_sf"/>
</dbReference>
<reference evidence="4" key="1">
    <citation type="submission" date="2019-08" db="EMBL/GenBank/DDBJ databases">
        <authorList>
            <person name="Kucharzyk K."/>
            <person name="Murdoch R.W."/>
            <person name="Higgins S."/>
            <person name="Loffler F."/>
        </authorList>
    </citation>
    <scope>NUCLEOTIDE SEQUENCE</scope>
</reference>
<sequence length="178" mass="20638">MWRLIGITPENGVRDEHKRIVEYLNNGIDLFHIRKPNLTQEQLKYYLDEFPTVIRERLTIHNHSSLALEFGLGGVHYNIQNPFNKPIQKKLRKSYSSHSISEMLEAIKIYDYVFLSPIYNSISKDGYNSKFRIDELKGLNLINEKVVALGGVREENFEELKRIGFGGAALLGSLWKEK</sequence>
<accession>A0A644UQX8</accession>
<dbReference type="AlphaFoldDB" id="A0A644UQX8"/>
<comment type="pathway">
    <text evidence="1">Cofactor biosynthesis; thiamine diphosphate biosynthesis.</text>
</comment>
<organism evidence="4">
    <name type="scientific">bioreactor metagenome</name>
    <dbReference type="NCBI Taxonomy" id="1076179"/>
    <lineage>
        <taxon>unclassified sequences</taxon>
        <taxon>metagenomes</taxon>
        <taxon>ecological metagenomes</taxon>
    </lineage>
</organism>
<dbReference type="GO" id="GO:0004789">
    <property type="term" value="F:thiamine-phosphate diphosphorylase activity"/>
    <property type="evidence" value="ECO:0007669"/>
    <property type="project" value="UniProtKB-EC"/>
</dbReference>
<gene>
    <name evidence="4" type="primary">thiE_11</name>
    <name evidence="4" type="ORF">SDC9_27357</name>
</gene>
<dbReference type="GO" id="GO:0009228">
    <property type="term" value="P:thiamine biosynthetic process"/>
    <property type="evidence" value="ECO:0007669"/>
    <property type="project" value="UniProtKB-KW"/>
</dbReference>
<evidence type="ECO:0000256" key="1">
    <source>
        <dbReference type="ARBA" id="ARBA00004948"/>
    </source>
</evidence>
<dbReference type="EC" id="2.5.1.3" evidence="4"/>
<dbReference type="Pfam" id="PF02581">
    <property type="entry name" value="TMP-TENI"/>
    <property type="match status" value="1"/>
</dbReference>
<keyword evidence="4" id="KW-0808">Transferase</keyword>
<feature type="domain" description="Thiamine phosphate synthase/TenI" evidence="3">
    <location>
        <begin position="7"/>
        <end position="171"/>
    </location>
</feature>
<dbReference type="CDD" id="cd00564">
    <property type="entry name" value="TMP_TenI"/>
    <property type="match status" value="1"/>
</dbReference>
<name>A0A644UQX8_9ZZZZ</name>
<dbReference type="PANTHER" id="PTHR20857:SF15">
    <property type="entry name" value="THIAMINE-PHOSPHATE SYNTHASE"/>
    <property type="match status" value="1"/>
</dbReference>
<dbReference type="PANTHER" id="PTHR20857">
    <property type="entry name" value="THIAMINE-PHOSPHATE PYROPHOSPHORYLASE"/>
    <property type="match status" value="1"/>
</dbReference>
<evidence type="ECO:0000259" key="3">
    <source>
        <dbReference type="Pfam" id="PF02581"/>
    </source>
</evidence>
<dbReference type="SUPFAM" id="SSF51391">
    <property type="entry name" value="Thiamin phosphate synthase"/>
    <property type="match status" value="1"/>
</dbReference>
<dbReference type="InterPro" id="IPR022998">
    <property type="entry name" value="ThiamineP_synth_TenI"/>
</dbReference>
<dbReference type="Gene3D" id="3.20.20.70">
    <property type="entry name" value="Aldolase class I"/>
    <property type="match status" value="1"/>
</dbReference>
<dbReference type="InterPro" id="IPR013785">
    <property type="entry name" value="Aldolase_TIM"/>
</dbReference>